<organism evidence="1 2">
    <name type="scientific">Corynebacterium incognita</name>
    <dbReference type="NCBI Taxonomy" id="2754725"/>
    <lineage>
        <taxon>Bacteria</taxon>
        <taxon>Bacillati</taxon>
        <taxon>Actinomycetota</taxon>
        <taxon>Actinomycetes</taxon>
        <taxon>Mycobacteriales</taxon>
        <taxon>Corynebacteriaceae</taxon>
        <taxon>Corynebacterium</taxon>
    </lineage>
</organism>
<dbReference type="Proteomes" id="UP000515743">
    <property type="component" value="Chromosome"/>
</dbReference>
<evidence type="ECO:0000313" key="2">
    <source>
        <dbReference type="Proteomes" id="UP000515743"/>
    </source>
</evidence>
<evidence type="ECO:0000313" key="1">
    <source>
        <dbReference type="EMBL" id="QNE90608.1"/>
    </source>
</evidence>
<protein>
    <submittedName>
        <fullName evidence="1">Uncharacterized protein</fullName>
    </submittedName>
</protein>
<dbReference type="KEGG" id="cik:H0194_09380"/>
<gene>
    <name evidence="1" type="ORF">H0194_09380</name>
</gene>
<keyword evidence="2" id="KW-1185">Reference proteome</keyword>
<sequence>MRQLLAGASKGDTITIRGQKARVCVYGDGYGLSMIAAGPNTSCGFSKAVMSKQIKGLNPTEDNVRNSLKPVVRATSPATGKTYTMKCGKNGRLITCKGGNNATVYMY</sequence>
<proteinExistence type="predicted"/>
<dbReference type="EMBL" id="CP059404">
    <property type="protein sequence ID" value="QNE90608.1"/>
    <property type="molecule type" value="Genomic_DNA"/>
</dbReference>
<dbReference type="AlphaFoldDB" id="A0A7G7CSP2"/>
<name>A0A7G7CSP2_9CORY</name>
<reference evidence="1 2" key="1">
    <citation type="submission" date="2020-07" db="EMBL/GenBank/DDBJ databases">
        <title>Complete genome and description of Corynebacterium incognita strain Marseille-Q3630 sp. nov.</title>
        <authorList>
            <person name="Boxberger M."/>
        </authorList>
    </citation>
    <scope>NUCLEOTIDE SEQUENCE [LARGE SCALE GENOMIC DNA]</scope>
    <source>
        <strain evidence="1 2">Marseille-Q3630</strain>
    </source>
</reference>
<accession>A0A7G7CSP2</accession>